<proteinExistence type="inferred from homology"/>
<dbReference type="GO" id="GO:0030145">
    <property type="term" value="F:manganese ion binding"/>
    <property type="evidence" value="ECO:0007669"/>
    <property type="project" value="InterPro"/>
</dbReference>
<dbReference type="EMBL" id="CP017634">
    <property type="protein sequence ID" value="ATW25945.1"/>
    <property type="molecule type" value="Genomic_DNA"/>
</dbReference>
<dbReference type="PIRSF" id="PIRSF016557">
    <property type="entry name" value="Caps_synth_CpsB"/>
    <property type="match status" value="1"/>
</dbReference>
<keyword evidence="7" id="KW-1185">Reference proteome</keyword>
<gene>
    <name evidence="6" type="ORF">DCMF_15225</name>
</gene>
<evidence type="ECO:0000313" key="6">
    <source>
        <dbReference type="EMBL" id="ATW25945.1"/>
    </source>
</evidence>
<dbReference type="EC" id="3.1.3.48" evidence="2"/>
<dbReference type="RefSeq" id="WP_148135211.1">
    <property type="nucleotide sequence ID" value="NZ_CP017634.1"/>
</dbReference>
<protein>
    <recommendedName>
        <fullName evidence="2">protein-tyrosine-phosphatase</fullName>
        <ecNumber evidence="2">3.1.3.48</ecNumber>
    </recommendedName>
</protein>
<dbReference type="InterPro" id="IPR016667">
    <property type="entry name" value="Caps_polysacc_synth_CpsB/CapC"/>
</dbReference>
<name>A0A3G1KUS5_FORW1</name>
<evidence type="ECO:0000256" key="1">
    <source>
        <dbReference type="ARBA" id="ARBA00005750"/>
    </source>
</evidence>
<keyword evidence="3" id="KW-0378">Hydrolase</keyword>
<evidence type="ECO:0000256" key="4">
    <source>
        <dbReference type="ARBA" id="ARBA00022912"/>
    </source>
</evidence>
<dbReference type="Gene3D" id="3.20.20.140">
    <property type="entry name" value="Metal-dependent hydrolases"/>
    <property type="match status" value="1"/>
</dbReference>
<dbReference type="OrthoDB" id="9788539at2"/>
<evidence type="ECO:0000256" key="2">
    <source>
        <dbReference type="ARBA" id="ARBA00013064"/>
    </source>
</evidence>
<dbReference type="GO" id="GO:0004725">
    <property type="term" value="F:protein tyrosine phosphatase activity"/>
    <property type="evidence" value="ECO:0007669"/>
    <property type="project" value="UniProtKB-EC"/>
</dbReference>
<evidence type="ECO:0000256" key="3">
    <source>
        <dbReference type="ARBA" id="ARBA00022801"/>
    </source>
</evidence>
<evidence type="ECO:0000256" key="5">
    <source>
        <dbReference type="ARBA" id="ARBA00051722"/>
    </source>
</evidence>
<dbReference type="PANTHER" id="PTHR39181:SF1">
    <property type="entry name" value="TYROSINE-PROTEIN PHOSPHATASE YWQE"/>
    <property type="match status" value="1"/>
</dbReference>
<keyword evidence="4" id="KW-0904">Protein phosphatase</keyword>
<comment type="catalytic activity">
    <reaction evidence="5">
        <text>O-phospho-L-tyrosyl-[protein] + H2O = L-tyrosyl-[protein] + phosphate</text>
        <dbReference type="Rhea" id="RHEA:10684"/>
        <dbReference type="Rhea" id="RHEA-COMP:10136"/>
        <dbReference type="Rhea" id="RHEA-COMP:20101"/>
        <dbReference type="ChEBI" id="CHEBI:15377"/>
        <dbReference type="ChEBI" id="CHEBI:43474"/>
        <dbReference type="ChEBI" id="CHEBI:46858"/>
        <dbReference type="ChEBI" id="CHEBI:61978"/>
        <dbReference type="EC" id="3.1.3.48"/>
    </reaction>
</comment>
<organism evidence="6 7">
    <name type="scientific">Formimonas warabiya</name>
    <dbReference type="NCBI Taxonomy" id="1761012"/>
    <lineage>
        <taxon>Bacteria</taxon>
        <taxon>Bacillati</taxon>
        <taxon>Bacillota</taxon>
        <taxon>Clostridia</taxon>
        <taxon>Eubacteriales</taxon>
        <taxon>Peptococcaceae</taxon>
        <taxon>Candidatus Formimonas</taxon>
    </lineage>
</organism>
<dbReference type="Pfam" id="PF19567">
    <property type="entry name" value="CpsB_CapC"/>
    <property type="match status" value="1"/>
</dbReference>
<sequence>MIDIHAHILACGDDGAATLDDTIRMAAAFSQTGVTIVAATPHFIRGSCEIGKEKIFNCIAELNDVLSAYHLDIKILPGMEVEICHEVPGLFKQGRLLTINDTGKYLLVELPFYSMPSFTRHVFYELRLMGVTPILAHPERNRQLGENEDLVAEMVQQGVLMQINGGSLLGYFGSKVRQTALSLVERNLAHMIGGDAHEPGGERGPCLHLVHPVVEKLVGKEGCQVLTQDNPLAVLEGRDVVRWEPKPLKTGVSRFFRKIFGS</sequence>
<dbReference type="KEGG" id="fwa:DCMF_15225"/>
<dbReference type="InterPro" id="IPR016195">
    <property type="entry name" value="Pol/histidinol_Pase-like"/>
</dbReference>
<dbReference type="AlphaFoldDB" id="A0A3G1KUS5"/>
<reference evidence="6 7" key="1">
    <citation type="submission" date="2016-10" db="EMBL/GenBank/DDBJ databases">
        <title>Complete Genome Sequence of Peptococcaceae strain DCMF.</title>
        <authorList>
            <person name="Edwards R.J."/>
            <person name="Holland S.I."/>
            <person name="Deshpande N.P."/>
            <person name="Wong Y.K."/>
            <person name="Ertan H."/>
            <person name="Manefield M."/>
            <person name="Russell T.L."/>
            <person name="Lee M.J."/>
        </authorList>
    </citation>
    <scope>NUCLEOTIDE SEQUENCE [LARGE SCALE GENOMIC DNA]</scope>
    <source>
        <strain evidence="6 7">DCMF</strain>
    </source>
</reference>
<dbReference type="Proteomes" id="UP000323521">
    <property type="component" value="Chromosome"/>
</dbReference>
<accession>A0A3G1KUS5</accession>
<dbReference type="PANTHER" id="PTHR39181">
    <property type="entry name" value="TYROSINE-PROTEIN PHOSPHATASE YWQE"/>
    <property type="match status" value="1"/>
</dbReference>
<comment type="similarity">
    <text evidence="1">Belongs to the metallo-dependent hydrolases superfamily. CpsB/CapC family.</text>
</comment>
<dbReference type="SUPFAM" id="SSF89550">
    <property type="entry name" value="PHP domain-like"/>
    <property type="match status" value="1"/>
</dbReference>
<evidence type="ECO:0000313" key="7">
    <source>
        <dbReference type="Proteomes" id="UP000323521"/>
    </source>
</evidence>